<dbReference type="AlphaFoldDB" id="A0ABD3IUJ8"/>
<dbReference type="EMBL" id="JBJKBG010000010">
    <property type="protein sequence ID" value="KAL3717819.1"/>
    <property type="molecule type" value="Genomic_DNA"/>
</dbReference>
<protein>
    <submittedName>
        <fullName evidence="1">Uncharacterized protein</fullName>
    </submittedName>
</protein>
<comment type="caution">
    <text evidence="1">The sequence shown here is derived from an EMBL/GenBank/DDBJ whole genome shotgun (WGS) entry which is preliminary data.</text>
</comment>
<dbReference type="Gene3D" id="1.25.40.20">
    <property type="entry name" value="Ankyrin repeat-containing domain"/>
    <property type="match status" value="1"/>
</dbReference>
<gene>
    <name evidence="1" type="ORF">ACJRO7_003031</name>
</gene>
<accession>A0ABD3IUJ8</accession>
<reference evidence="1 2" key="1">
    <citation type="submission" date="2024-11" db="EMBL/GenBank/DDBJ databases">
        <title>Chromosome-level genome assembly of Eucalyptus globulus Labill. provides insights into its genome evolution.</title>
        <authorList>
            <person name="Li X."/>
        </authorList>
    </citation>
    <scope>NUCLEOTIDE SEQUENCE [LARGE SCALE GENOMIC DNA]</scope>
    <source>
        <strain evidence="1">CL2024</strain>
        <tissue evidence="1">Fresh tender leaves</tissue>
    </source>
</reference>
<name>A0ABD3IUJ8_EUCGL</name>
<proteinExistence type="predicted"/>
<dbReference type="Proteomes" id="UP001634007">
    <property type="component" value="Unassembled WGS sequence"/>
</dbReference>
<dbReference type="SUPFAM" id="SSF48403">
    <property type="entry name" value="Ankyrin repeat"/>
    <property type="match status" value="1"/>
</dbReference>
<sequence>MKGDLRPVNQILYQDSEAAMANVIITSDQQYTALDVAVIVGQDEMVENLVYHIPEEDCHLFLHKALKVALKGGKIRIVKAILDRNSALENSLSTTSLTSFKSATLENELHWYLVKLIQSPPSYDAMRTLFLLPFG</sequence>
<evidence type="ECO:0000313" key="2">
    <source>
        <dbReference type="Proteomes" id="UP001634007"/>
    </source>
</evidence>
<evidence type="ECO:0000313" key="1">
    <source>
        <dbReference type="EMBL" id="KAL3717819.1"/>
    </source>
</evidence>
<organism evidence="1 2">
    <name type="scientific">Eucalyptus globulus</name>
    <name type="common">Tasmanian blue gum</name>
    <dbReference type="NCBI Taxonomy" id="34317"/>
    <lineage>
        <taxon>Eukaryota</taxon>
        <taxon>Viridiplantae</taxon>
        <taxon>Streptophyta</taxon>
        <taxon>Embryophyta</taxon>
        <taxon>Tracheophyta</taxon>
        <taxon>Spermatophyta</taxon>
        <taxon>Magnoliopsida</taxon>
        <taxon>eudicotyledons</taxon>
        <taxon>Gunneridae</taxon>
        <taxon>Pentapetalae</taxon>
        <taxon>rosids</taxon>
        <taxon>malvids</taxon>
        <taxon>Myrtales</taxon>
        <taxon>Myrtaceae</taxon>
        <taxon>Myrtoideae</taxon>
        <taxon>Eucalypteae</taxon>
        <taxon>Eucalyptus</taxon>
    </lineage>
</organism>
<dbReference type="InterPro" id="IPR036770">
    <property type="entry name" value="Ankyrin_rpt-contain_sf"/>
</dbReference>
<keyword evidence="2" id="KW-1185">Reference proteome</keyword>